<keyword evidence="1" id="KW-0343">GTPase activation</keyword>
<dbReference type="Gene3D" id="1.10.472.80">
    <property type="entry name" value="Ypt/Rab-GAP domain of gyp1p, domain 3"/>
    <property type="match status" value="1"/>
</dbReference>
<dbReference type="GO" id="GO:0005096">
    <property type="term" value="F:GTPase activator activity"/>
    <property type="evidence" value="ECO:0007669"/>
    <property type="project" value="UniProtKB-KW"/>
</dbReference>
<dbReference type="STRING" id="400727.A0A2T7Q1L8"/>
<dbReference type="Pfam" id="PF00566">
    <property type="entry name" value="RabGAP-TBC"/>
    <property type="match status" value="1"/>
</dbReference>
<evidence type="ECO:0000259" key="3">
    <source>
        <dbReference type="PROSITE" id="PS50086"/>
    </source>
</evidence>
<dbReference type="EMBL" id="PZQS01000001">
    <property type="protein sequence ID" value="PVD39565.1"/>
    <property type="molecule type" value="Genomic_DNA"/>
</dbReference>
<evidence type="ECO:0000256" key="2">
    <source>
        <dbReference type="SAM" id="MobiDB-lite"/>
    </source>
</evidence>
<dbReference type="SUPFAM" id="SSF47923">
    <property type="entry name" value="Ypt/Rab-GAP domain of gyp1p"/>
    <property type="match status" value="2"/>
</dbReference>
<feature type="compositionally biased region" description="Basic and acidic residues" evidence="2">
    <location>
        <begin position="490"/>
        <end position="504"/>
    </location>
</feature>
<feature type="domain" description="Rab-GAP TBC" evidence="3">
    <location>
        <begin position="682"/>
        <end position="892"/>
    </location>
</feature>
<proteinExistence type="predicted"/>
<dbReference type="PANTHER" id="PTHR22957:SF547">
    <property type="entry name" value="TBC1 DOMAIN FAMILY MEMBER 16"/>
    <property type="match status" value="1"/>
</dbReference>
<dbReference type="PANTHER" id="PTHR22957">
    <property type="entry name" value="TBC1 DOMAIN FAMILY MEMBER GTPASE-ACTIVATING PROTEIN"/>
    <property type="match status" value="1"/>
</dbReference>
<dbReference type="OMA" id="ICPHISS"/>
<comment type="caution">
    <text evidence="4">The sequence shown here is derived from an EMBL/GenBank/DDBJ whole genome shotgun (WGS) entry which is preliminary data.</text>
</comment>
<feature type="compositionally biased region" description="Polar residues" evidence="2">
    <location>
        <begin position="180"/>
        <end position="190"/>
    </location>
</feature>
<feature type="region of interest" description="Disordered" evidence="2">
    <location>
        <begin position="328"/>
        <end position="370"/>
    </location>
</feature>
<feature type="region of interest" description="Disordered" evidence="2">
    <location>
        <begin position="83"/>
        <end position="194"/>
    </location>
</feature>
<dbReference type="AlphaFoldDB" id="A0A2T7Q1L8"/>
<dbReference type="OrthoDB" id="10264062at2759"/>
<dbReference type="Proteomes" id="UP000245119">
    <property type="component" value="Linkage Group LG1"/>
</dbReference>
<feature type="compositionally biased region" description="Low complexity" evidence="2">
    <location>
        <begin position="505"/>
        <end position="521"/>
    </location>
</feature>
<evidence type="ECO:0000313" key="4">
    <source>
        <dbReference type="EMBL" id="PVD39565.1"/>
    </source>
</evidence>
<dbReference type="InterPro" id="IPR000195">
    <property type="entry name" value="Rab-GAP-TBC_dom"/>
</dbReference>
<evidence type="ECO:0000313" key="5">
    <source>
        <dbReference type="Proteomes" id="UP000245119"/>
    </source>
</evidence>
<dbReference type="SMART" id="SM00164">
    <property type="entry name" value="TBC"/>
    <property type="match status" value="1"/>
</dbReference>
<feature type="region of interest" description="Disordered" evidence="2">
    <location>
        <begin position="223"/>
        <end position="244"/>
    </location>
</feature>
<evidence type="ECO:0000256" key="1">
    <source>
        <dbReference type="ARBA" id="ARBA00022468"/>
    </source>
</evidence>
<dbReference type="GO" id="GO:0005769">
    <property type="term" value="C:early endosome"/>
    <property type="evidence" value="ECO:0007669"/>
    <property type="project" value="TreeGrafter"/>
</dbReference>
<feature type="compositionally biased region" description="Low complexity" evidence="2">
    <location>
        <begin position="351"/>
        <end position="365"/>
    </location>
</feature>
<dbReference type="InterPro" id="IPR035969">
    <property type="entry name" value="Rab-GAP_TBC_sf"/>
</dbReference>
<reference evidence="4 5" key="1">
    <citation type="submission" date="2018-04" db="EMBL/GenBank/DDBJ databases">
        <title>The genome of golden apple snail Pomacea canaliculata provides insight into stress tolerance and invasive adaptation.</title>
        <authorList>
            <person name="Liu C."/>
            <person name="Liu B."/>
            <person name="Ren Y."/>
            <person name="Zhang Y."/>
            <person name="Wang H."/>
            <person name="Li S."/>
            <person name="Jiang F."/>
            <person name="Yin L."/>
            <person name="Zhang G."/>
            <person name="Qian W."/>
            <person name="Fan W."/>
        </authorList>
    </citation>
    <scope>NUCLEOTIDE SEQUENCE [LARGE SCALE GENOMIC DNA]</scope>
    <source>
        <strain evidence="4">SZHN2017</strain>
        <tissue evidence="4">Muscle</tissue>
    </source>
</reference>
<feature type="compositionally biased region" description="Low complexity" evidence="2">
    <location>
        <begin position="448"/>
        <end position="459"/>
    </location>
</feature>
<dbReference type="Gene3D" id="1.10.8.270">
    <property type="entry name" value="putative rabgap domain of human tbc1 domain family member 14 like domains"/>
    <property type="match status" value="1"/>
</dbReference>
<feature type="compositionally biased region" description="Basic and acidic residues" evidence="2">
    <location>
        <begin position="108"/>
        <end position="135"/>
    </location>
</feature>
<sequence>MALSTIVKKASSLLRLGSSDSLKPPPLDGEIIYCKNNVCVHPPASLLLDSEHHPGYLTLRAHQNEGSRPTLILTWIPNATLQKNPQSIESSPNRSVGATPKASPRRTPRQEFSKMDPDPVPAEHRVWDEHGERKAERRKKHSQDNCSLSSDMSCGSREESLSQASSTPGEDSWHPERKLSSSAKSQTDSGIGTEEPLLLGYNMLQSVSQATRNVTDLATVPNTQDLCSNQSSRNNSSVPQNNAKPVPLALRQNRVGVNVNDLNAGGDTVHADNCDVLTAEEQLAAMLNRHKLHARARSGGSWGGGEGHSFSIQMTDDRLVVLEGQVQENGAPGPASNILDRNLNTNDSKFDTSTASSSQSTDNDSPGIGTDGIRLTSDVFCSGTIGTLTPVSQPLSVIKDEVSSIRLQSNAAELVNIRVPHFLELPGITPPPPNTPVETPDVLATGQLSSGSSTTTSGPDSPPLTPATSDTEWDGSPLKGVEGGWSNQQEHPECEVESSRRDSHQSAQESPTSTSSSASASYNWTFPENSMTFSQGKRERRSARDQMCGVFSVDLGQMRSLRLFYNDAACSAGQVVIASRESQYKILHFHTGGLDRLAEIFQEWSLFAQETDKKLAASGGEEAGGKPYQQFLVVKPQLTNDDCHPEEGLFLRVTEDIWREHMNSDGTIEDDLQLRKAIFFGGLDPMLRPEVWPFLLHYYPFDSTFEEREQIRNDKYIEYHNIRKMRESMRGEEKQQFMRNVQCIVEKDVVRTDRSHPYFRGQNNPNIQVLKNILLNYAASHPRSGYTQGMSDLLAPILAEVQQEADAFWCFTGLMTRTIFVSSPTDTDMDKQLNYLRELLRVMLPRFFYHLKLLGQDALELLFAHRWILLCFKREFNEQDALRIWEACWAHYQTDYFHLFLCVAIVAIYGDDVVDQRLPADDILLHFSSLALHMNGDLVLRKARGLLHQFRSKAVIPCTLLGLCSQCDPGMWDSGHVPTVECITHPGGQLCPARLRPGDL</sequence>
<organism evidence="4 5">
    <name type="scientific">Pomacea canaliculata</name>
    <name type="common">Golden apple snail</name>
    <dbReference type="NCBI Taxonomy" id="400727"/>
    <lineage>
        <taxon>Eukaryota</taxon>
        <taxon>Metazoa</taxon>
        <taxon>Spiralia</taxon>
        <taxon>Lophotrochozoa</taxon>
        <taxon>Mollusca</taxon>
        <taxon>Gastropoda</taxon>
        <taxon>Caenogastropoda</taxon>
        <taxon>Architaenioglossa</taxon>
        <taxon>Ampullarioidea</taxon>
        <taxon>Ampullariidae</taxon>
        <taxon>Pomacea</taxon>
    </lineage>
</organism>
<feature type="compositionally biased region" description="Polar residues" evidence="2">
    <location>
        <begin position="83"/>
        <end position="96"/>
    </location>
</feature>
<dbReference type="FunFam" id="1.10.8.270:FF:000017">
    <property type="entry name" value="TBC1 domain family member 16"/>
    <property type="match status" value="1"/>
</dbReference>
<keyword evidence="5" id="KW-1185">Reference proteome</keyword>
<dbReference type="Gene3D" id="2.30.29.230">
    <property type="match status" value="1"/>
</dbReference>
<feature type="compositionally biased region" description="Polar residues" evidence="2">
    <location>
        <begin position="144"/>
        <end position="153"/>
    </location>
</feature>
<dbReference type="PROSITE" id="PS50086">
    <property type="entry name" value="TBC_RABGAP"/>
    <property type="match status" value="1"/>
</dbReference>
<protein>
    <recommendedName>
        <fullName evidence="3">Rab-GAP TBC domain-containing protein</fullName>
    </recommendedName>
</protein>
<feature type="compositionally biased region" description="Polar residues" evidence="2">
    <location>
        <begin position="223"/>
        <end position="243"/>
    </location>
</feature>
<dbReference type="FunFam" id="1.10.472.80:FF:000020">
    <property type="entry name" value="TBC1 domain family, member 16"/>
    <property type="match status" value="1"/>
</dbReference>
<name>A0A2T7Q1L8_POMCA</name>
<feature type="region of interest" description="Disordered" evidence="2">
    <location>
        <begin position="427"/>
        <end position="521"/>
    </location>
</feature>
<accession>A0A2T7Q1L8</accession>
<gene>
    <name evidence="4" type="ORF">C0Q70_02200</name>
</gene>